<feature type="region of interest" description="Disordered" evidence="6">
    <location>
        <begin position="239"/>
        <end position="262"/>
    </location>
</feature>
<accession>A0AAV4AF29</accession>
<reference evidence="8 9" key="1">
    <citation type="journal article" date="2021" name="Elife">
        <title>Chloroplast acquisition without the gene transfer in kleptoplastic sea slugs, Plakobranchus ocellatus.</title>
        <authorList>
            <person name="Maeda T."/>
            <person name="Takahashi S."/>
            <person name="Yoshida T."/>
            <person name="Shimamura S."/>
            <person name="Takaki Y."/>
            <person name="Nagai Y."/>
            <person name="Toyoda A."/>
            <person name="Suzuki Y."/>
            <person name="Arimoto A."/>
            <person name="Ishii H."/>
            <person name="Satoh N."/>
            <person name="Nishiyama T."/>
            <person name="Hasebe M."/>
            <person name="Maruyama T."/>
            <person name="Minagawa J."/>
            <person name="Obokata J."/>
            <person name="Shigenobu S."/>
        </authorList>
    </citation>
    <scope>NUCLEOTIDE SEQUENCE [LARGE SCALE GENOMIC DNA]</scope>
</reference>
<dbReference type="EMBL" id="BLXT01003769">
    <property type="protein sequence ID" value="GFO06259.1"/>
    <property type="molecule type" value="Genomic_DNA"/>
</dbReference>
<comment type="subcellular location">
    <subcellularLocation>
        <location evidence="1">Membrane</location>
        <topology evidence="1">Multi-pass membrane protein</topology>
    </subcellularLocation>
</comment>
<comment type="similarity">
    <text evidence="2">Belongs to the TMEM45 family.</text>
</comment>
<evidence type="ECO:0000256" key="7">
    <source>
        <dbReference type="SAM" id="Phobius"/>
    </source>
</evidence>
<name>A0AAV4AF29_9GAST</name>
<organism evidence="8 9">
    <name type="scientific">Plakobranchus ocellatus</name>
    <dbReference type="NCBI Taxonomy" id="259542"/>
    <lineage>
        <taxon>Eukaryota</taxon>
        <taxon>Metazoa</taxon>
        <taxon>Spiralia</taxon>
        <taxon>Lophotrochozoa</taxon>
        <taxon>Mollusca</taxon>
        <taxon>Gastropoda</taxon>
        <taxon>Heterobranchia</taxon>
        <taxon>Euthyneura</taxon>
        <taxon>Panpulmonata</taxon>
        <taxon>Sacoglossa</taxon>
        <taxon>Placobranchoidea</taxon>
        <taxon>Plakobranchidae</taxon>
        <taxon>Plakobranchus</taxon>
    </lineage>
</organism>
<evidence type="ECO:0000256" key="2">
    <source>
        <dbReference type="ARBA" id="ARBA00006948"/>
    </source>
</evidence>
<evidence type="ECO:0000256" key="4">
    <source>
        <dbReference type="ARBA" id="ARBA00022989"/>
    </source>
</evidence>
<protein>
    <submittedName>
        <fullName evidence="8">Transmembrane protein 45b</fullName>
    </submittedName>
</protein>
<dbReference type="InterPro" id="IPR006904">
    <property type="entry name" value="DUF716"/>
</dbReference>
<evidence type="ECO:0000313" key="8">
    <source>
        <dbReference type="EMBL" id="GFO06259.1"/>
    </source>
</evidence>
<evidence type="ECO:0000313" key="9">
    <source>
        <dbReference type="Proteomes" id="UP000735302"/>
    </source>
</evidence>
<evidence type="ECO:0000256" key="1">
    <source>
        <dbReference type="ARBA" id="ARBA00004141"/>
    </source>
</evidence>
<feature type="transmembrane region" description="Helical" evidence="7">
    <location>
        <begin position="42"/>
        <end position="62"/>
    </location>
</feature>
<dbReference type="AlphaFoldDB" id="A0AAV4AF29"/>
<feature type="transmembrane region" description="Helical" evidence="7">
    <location>
        <begin position="172"/>
        <end position="200"/>
    </location>
</feature>
<evidence type="ECO:0000256" key="3">
    <source>
        <dbReference type="ARBA" id="ARBA00022692"/>
    </source>
</evidence>
<dbReference type="PANTHER" id="PTHR16007">
    <property type="entry name" value="EPIDIDYMAL MEMBRANE PROTEIN E9-RELATED"/>
    <property type="match status" value="1"/>
</dbReference>
<proteinExistence type="inferred from homology"/>
<dbReference type="InterPro" id="IPR042127">
    <property type="entry name" value="TMEM45"/>
</dbReference>
<sequence length="276" mass="30825">MKGCRTLWMQLPMEAMVKILFSLMGVGIEIGHHWPPPLPSRIVQHCTMYAFFLLAGVIDAASHLGAPLPDGLQYVSMALALSVEGLLFASHVHGREALDIHIHMLLVKVIAVTVIMLLLEARFRKSPIVPLTRAFLLMLQGTWFWAIAVILYKHGEGHPTNWDLGSPRSLMLATIYFSWHCAVIFILLLVMNLAMGYYILKACATKQEGPASSSLVKSTHKKVQESTTKDYAKYSIFSASDDADDDDENDDEDDDDGLNESTIHCLYKEEHVNVDI</sequence>
<gene>
    <name evidence="8" type="ORF">PoB_003276400</name>
</gene>
<dbReference type="GO" id="GO:0016020">
    <property type="term" value="C:membrane"/>
    <property type="evidence" value="ECO:0007669"/>
    <property type="project" value="UniProtKB-SubCell"/>
</dbReference>
<keyword evidence="3 7" id="KW-0812">Transmembrane</keyword>
<dbReference type="Proteomes" id="UP000735302">
    <property type="component" value="Unassembled WGS sequence"/>
</dbReference>
<feature type="transmembrane region" description="Helical" evidence="7">
    <location>
        <begin position="131"/>
        <end position="152"/>
    </location>
</feature>
<feature type="transmembrane region" description="Helical" evidence="7">
    <location>
        <begin position="100"/>
        <end position="119"/>
    </location>
</feature>
<dbReference type="PANTHER" id="PTHR16007:SF15">
    <property type="entry name" value="TRANSMEMBRANE PROTEIN 45B"/>
    <property type="match status" value="1"/>
</dbReference>
<dbReference type="Pfam" id="PF04819">
    <property type="entry name" value="DUF716"/>
    <property type="match status" value="1"/>
</dbReference>
<feature type="compositionally biased region" description="Acidic residues" evidence="6">
    <location>
        <begin position="241"/>
        <end position="258"/>
    </location>
</feature>
<keyword evidence="5 7" id="KW-0472">Membrane</keyword>
<evidence type="ECO:0000256" key="5">
    <source>
        <dbReference type="ARBA" id="ARBA00023136"/>
    </source>
</evidence>
<evidence type="ECO:0000256" key="6">
    <source>
        <dbReference type="SAM" id="MobiDB-lite"/>
    </source>
</evidence>
<keyword evidence="9" id="KW-1185">Reference proteome</keyword>
<comment type="caution">
    <text evidence="8">The sequence shown here is derived from an EMBL/GenBank/DDBJ whole genome shotgun (WGS) entry which is preliminary data.</text>
</comment>
<keyword evidence="4 7" id="KW-1133">Transmembrane helix</keyword>